<evidence type="ECO:0000256" key="1">
    <source>
        <dbReference type="SAM" id="Phobius"/>
    </source>
</evidence>
<protein>
    <submittedName>
        <fullName evidence="2">Uncharacterized protein</fullName>
    </submittedName>
</protein>
<reference evidence="2 3" key="1">
    <citation type="submission" date="2019-02" db="EMBL/GenBank/DDBJ databases">
        <title>Deep-cultivation of Planctomycetes and their phenomic and genomic characterization uncovers novel biology.</title>
        <authorList>
            <person name="Wiegand S."/>
            <person name="Jogler M."/>
            <person name="Boedeker C."/>
            <person name="Pinto D."/>
            <person name="Vollmers J."/>
            <person name="Rivas-Marin E."/>
            <person name="Kohn T."/>
            <person name="Peeters S.H."/>
            <person name="Heuer A."/>
            <person name="Rast P."/>
            <person name="Oberbeckmann S."/>
            <person name="Bunk B."/>
            <person name="Jeske O."/>
            <person name="Meyerdierks A."/>
            <person name="Storesund J.E."/>
            <person name="Kallscheuer N."/>
            <person name="Luecker S."/>
            <person name="Lage O.M."/>
            <person name="Pohl T."/>
            <person name="Merkel B.J."/>
            <person name="Hornburger P."/>
            <person name="Mueller R.-W."/>
            <person name="Bruemmer F."/>
            <person name="Labrenz M."/>
            <person name="Spormann A.M."/>
            <person name="Op den Camp H."/>
            <person name="Overmann J."/>
            <person name="Amann R."/>
            <person name="Jetten M.S.M."/>
            <person name="Mascher T."/>
            <person name="Medema M.H."/>
            <person name="Devos D.P."/>
            <person name="Kaster A.-K."/>
            <person name="Ovreas L."/>
            <person name="Rohde M."/>
            <person name="Galperin M.Y."/>
            <person name="Jogler C."/>
        </authorList>
    </citation>
    <scope>NUCLEOTIDE SEQUENCE [LARGE SCALE GENOMIC DNA]</scope>
    <source>
        <strain evidence="2 3">Pla110</strain>
    </source>
</reference>
<evidence type="ECO:0000313" key="2">
    <source>
        <dbReference type="EMBL" id="QDU78966.1"/>
    </source>
</evidence>
<keyword evidence="3" id="KW-1185">Reference proteome</keyword>
<keyword evidence="1" id="KW-0472">Membrane</keyword>
<evidence type="ECO:0000313" key="3">
    <source>
        <dbReference type="Proteomes" id="UP000317178"/>
    </source>
</evidence>
<keyword evidence="1" id="KW-0812">Transmembrane</keyword>
<dbReference type="RefSeq" id="WP_144993151.1">
    <property type="nucleotide sequence ID" value="NZ_CP036281.1"/>
</dbReference>
<name>A0A518CIA3_9PLAN</name>
<dbReference type="Proteomes" id="UP000317178">
    <property type="component" value="Chromosome"/>
</dbReference>
<feature type="transmembrane region" description="Helical" evidence="1">
    <location>
        <begin position="24"/>
        <end position="44"/>
    </location>
</feature>
<proteinExistence type="predicted"/>
<sequence>MTSHKFNPENKRNTTNKLHPKGPLIWFVAIGVGVTIFMVFTAMGYNSGSGNVVQAGSVEINPEYIKILLSLSALFIPWINSKWPLLGDLLARLLNQFVDPEESPTESVQTKTETEHFCDLHEIGLQFAHRNDNQGIQLCTQLFERLLKHQKPEPEDTEG</sequence>
<dbReference type="AlphaFoldDB" id="A0A518CIA3"/>
<dbReference type="EMBL" id="CP036281">
    <property type="protein sequence ID" value="QDU78966.1"/>
    <property type="molecule type" value="Genomic_DNA"/>
</dbReference>
<keyword evidence="1" id="KW-1133">Transmembrane helix</keyword>
<dbReference type="KEGG" id="plon:Pla110_06700"/>
<accession>A0A518CIA3</accession>
<gene>
    <name evidence="2" type="ORF">Pla110_06700</name>
</gene>
<organism evidence="2 3">
    <name type="scientific">Polystyrenella longa</name>
    <dbReference type="NCBI Taxonomy" id="2528007"/>
    <lineage>
        <taxon>Bacteria</taxon>
        <taxon>Pseudomonadati</taxon>
        <taxon>Planctomycetota</taxon>
        <taxon>Planctomycetia</taxon>
        <taxon>Planctomycetales</taxon>
        <taxon>Planctomycetaceae</taxon>
        <taxon>Polystyrenella</taxon>
    </lineage>
</organism>